<dbReference type="GO" id="GO:0005524">
    <property type="term" value="F:ATP binding"/>
    <property type="evidence" value="ECO:0007669"/>
    <property type="project" value="InterPro"/>
</dbReference>
<evidence type="ECO:0000313" key="4">
    <source>
        <dbReference type="Proteomes" id="UP000054485"/>
    </source>
</evidence>
<reference evidence="2" key="3">
    <citation type="submission" date="2015-02" db="EMBL/GenBank/DDBJ databases">
        <title>Evolutionary Origins and Diversification of the Mycorrhizal Mutualists.</title>
        <authorList>
            <consortium name="DOE Joint Genome Institute"/>
            <consortium name="Mycorrhizal Genomics Consortium"/>
            <person name="Kohler A."/>
            <person name="Kuo A."/>
            <person name="Nagy L.G."/>
            <person name="Floudas D."/>
            <person name="Copeland A."/>
            <person name="Barry K.W."/>
            <person name="Cichocki N."/>
            <person name="Veneault-Fourrey C."/>
            <person name="LaButti K."/>
            <person name="Lindquist E.A."/>
            <person name="Lipzen A."/>
            <person name="Lundell T."/>
            <person name="Morin E."/>
            <person name="Murat C."/>
            <person name="Riley R."/>
            <person name="Ohm R."/>
            <person name="Sun H."/>
            <person name="Tunlid A."/>
            <person name="Henrissat B."/>
            <person name="Grigoriev I.V."/>
            <person name="Hibbett D.S."/>
            <person name="Martin F."/>
        </authorList>
    </citation>
    <scope>NUCLEOTIDE SEQUENCE</scope>
    <source>
        <strain evidence="2">UH-Slu-Lm8-n1</strain>
    </source>
</reference>
<dbReference type="GO" id="GO:0004672">
    <property type="term" value="F:protein kinase activity"/>
    <property type="evidence" value="ECO:0007669"/>
    <property type="project" value="InterPro"/>
</dbReference>
<reference evidence="4" key="2">
    <citation type="submission" date="2015-01" db="EMBL/GenBank/DDBJ databases">
        <title>Evolutionary Origins and Diversification of the Mycorrhizal Mutualists.</title>
        <authorList>
            <consortium name="DOE Joint Genome Institute"/>
            <consortium name="Mycorrhizal Genomics Consortium"/>
            <person name="Kohler A."/>
            <person name="Kuo A."/>
            <person name="Nagy L.G."/>
            <person name="Floudas D."/>
            <person name="Copeland A."/>
            <person name="Barry K.W."/>
            <person name="Cichocki N."/>
            <person name="Veneault-Fourrey C."/>
            <person name="LaButti K."/>
            <person name="Lindquist E.A."/>
            <person name="Lipzen A."/>
            <person name="Lundell T."/>
            <person name="Morin E."/>
            <person name="Murat C."/>
            <person name="Riley R."/>
            <person name="Ohm R."/>
            <person name="Sun H."/>
            <person name="Tunlid A."/>
            <person name="Henrissat B."/>
            <person name="Grigoriev I.V."/>
            <person name="Hibbett D.S."/>
            <person name="Martin F."/>
        </authorList>
    </citation>
    <scope>NUCLEOTIDE SEQUENCE [LARGE SCALE GENOMIC DNA]</scope>
    <source>
        <strain evidence="3 4">UH-Slu-Lm8-n1</strain>
    </source>
</reference>
<gene>
    <name evidence="2" type="ORF">CY34DRAFT_14584</name>
    <name evidence="3" type="ORF">CY34DRAFT_218776</name>
</gene>
<proteinExistence type="predicted"/>
<name>A0A0D0ALZ3_9AGAM</name>
<keyword evidence="4" id="KW-1185">Reference proteome</keyword>
<feature type="domain" description="Protein kinase" evidence="1">
    <location>
        <begin position="1"/>
        <end position="101"/>
    </location>
</feature>
<reference evidence="2 4" key="1">
    <citation type="submission" date="2014-04" db="EMBL/GenBank/DDBJ databases">
        <authorList>
            <consortium name="DOE Joint Genome Institute"/>
            <person name="Kuo A."/>
            <person name="Ruytinx J."/>
            <person name="Rineau F."/>
            <person name="Colpaert J."/>
            <person name="Kohler A."/>
            <person name="Nagy L.G."/>
            <person name="Floudas D."/>
            <person name="Copeland A."/>
            <person name="Barry K.W."/>
            <person name="Cichocki N."/>
            <person name="Veneault-Fourrey C."/>
            <person name="LaButti K."/>
            <person name="Lindquist E.A."/>
            <person name="Lipzen A."/>
            <person name="Lundell T."/>
            <person name="Morin E."/>
            <person name="Murat C."/>
            <person name="Sun H."/>
            <person name="Tunlid A."/>
            <person name="Henrissat B."/>
            <person name="Grigoriev I.V."/>
            <person name="Hibbett D.S."/>
            <person name="Martin F."/>
            <person name="Nordberg H.P."/>
            <person name="Cantor M.N."/>
            <person name="Hua S.X."/>
        </authorList>
    </citation>
    <scope>NUCLEOTIDE SEQUENCE [LARGE SCALE GENOMIC DNA]</scope>
    <source>
        <strain evidence="2 4">UH-Slu-Lm8-n1</strain>
    </source>
</reference>
<dbReference type="Pfam" id="PF00069">
    <property type="entry name" value="Pkinase"/>
    <property type="match status" value="1"/>
</dbReference>
<dbReference type="InterPro" id="IPR011009">
    <property type="entry name" value="Kinase-like_dom_sf"/>
</dbReference>
<dbReference type="Gene3D" id="1.10.510.10">
    <property type="entry name" value="Transferase(Phosphotransferase) domain 1"/>
    <property type="match status" value="1"/>
</dbReference>
<dbReference type="EMBL" id="KN835274">
    <property type="protein sequence ID" value="KIK41238.1"/>
    <property type="molecule type" value="Genomic_DNA"/>
</dbReference>
<protein>
    <recommendedName>
        <fullName evidence="1">Protein kinase domain-containing protein</fullName>
    </recommendedName>
</protein>
<dbReference type="OrthoDB" id="10252171at2759"/>
<dbReference type="SUPFAM" id="SSF56112">
    <property type="entry name" value="Protein kinase-like (PK-like)"/>
    <property type="match status" value="1"/>
</dbReference>
<sequence>MAPEILRNAEKGFAQYGAPVDWWSFGCVLYELVSPPEHKELFDSADDIMDYVSWHRDLESDGLFLPFQQLDPIAADLVAGLLHPLTILRHGFYQVTNHQYFLNDDGTSEFDDACSRGMFD</sequence>
<dbReference type="AlphaFoldDB" id="A0A0D0ALZ3"/>
<dbReference type="EMBL" id="KN835357">
    <property type="protein sequence ID" value="KIK39124.1"/>
    <property type="molecule type" value="Genomic_DNA"/>
</dbReference>
<dbReference type="InterPro" id="IPR000719">
    <property type="entry name" value="Prot_kinase_dom"/>
</dbReference>
<dbReference type="Proteomes" id="UP000054485">
    <property type="component" value="Unassembled WGS sequence"/>
</dbReference>
<accession>A0A0D0ALZ3</accession>
<dbReference type="HOGENOM" id="CLU_2051208_0_0_1"/>
<dbReference type="PROSITE" id="PS50011">
    <property type="entry name" value="PROTEIN_KINASE_DOM"/>
    <property type="match status" value="1"/>
</dbReference>
<dbReference type="STRING" id="930992.A0A0D0ALZ3"/>
<organism evidence="2 4">
    <name type="scientific">Suillus luteus UH-Slu-Lm8-n1</name>
    <dbReference type="NCBI Taxonomy" id="930992"/>
    <lineage>
        <taxon>Eukaryota</taxon>
        <taxon>Fungi</taxon>
        <taxon>Dikarya</taxon>
        <taxon>Basidiomycota</taxon>
        <taxon>Agaricomycotina</taxon>
        <taxon>Agaricomycetes</taxon>
        <taxon>Agaricomycetidae</taxon>
        <taxon>Boletales</taxon>
        <taxon>Suillineae</taxon>
        <taxon>Suillaceae</taxon>
        <taxon>Suillus</taxon>
    </lineage>
</organism>
<evidence type="ECO:0000259" key="1">
    <source>
        <dbReference type="PROSITE" id="PS50011"/>
    </source>
</evidence>
<evidence type="ECO:0000313" key="2">
    <source>
        <dbReference type="EMBL" id="KIK39124.1"/>
    </source>
</evidence>
<evidence type="ECO:0000313" key="3">
    <source>
        <dbReference type="EMBL" id="KIK41238.1"/>
    </source>
</evidence>